<evidence type="ECO:0000313" key="1">
    <source>
        <dbReference type="EMBL" id="MBP2323815.1"/>
    </source>
</evidence>
<keyword evidence="2" id="KW-1185">Reference proteome</keyword>
<gene>
    <name evidence="1" type="ORF">JOF56_004200</name>
</gene>
<name>A0ABS4THA3_9PSEU</name>
<evidence type="ECO:0008006" key="3">
    <source>
        <dbReference type="Google" id="ProtNLM"/>
    </source>
</evidence>
<accession>A0ABS4THA3</accession>
<comment type="caution">
    <text evidence="1">The sequence shown here is derived from an EMBL/GenBank/DDBJ whole genome shotgun (WGS) entry which is preliminary data.</text>
</comment>
<organism evidence="1 2">
    <name type="scientific">Kibdelosporangium banguiense</name>
    <dbReference type="NCBI Taxonomy" id="1365924"/>
    <lineage>
        <taxon>Bacteria</taxon>
        <taxon>Bacillati</taxon>
        <taxon>Actinomycetota</taxon>
        <taxon>Actinomycetes</taxon>
        <taxon>Pseudonocardiales</taxon>
        <taxon>Pseudonocardiaceae</taxon>
        <taxon>Kibdelosporangium</taxon>
    </lineage>
</organism>
<evidence type="ECO:0000313" key="2">
    <source>
        <dbReference type="Proteomes" id="UP001519332"/>
    </source>
</evidence>
<dbReference type="EMBL" id="JAGINW010000001">
    <property type="protein sequence ID" value="MBP2323815.1"/>
    <property type="molecule type" value="Genomic_DNA"/>
</dbReference>
<dbReference type="RefSeq" id="WP_209640743.1">
    <property type="nucleotide sequence ID" value="NZ_JAGINW010000001.1"/>
</dbReference>
<reference evidence="1 2" key="1">
    <citation type="submission" date="2021-03" db="EMBL/GenBank/DDBJ databases">
        <title>Sequencing the genomes of 1000 actinobacteria strains.</title>
        <authorList>
            <person name="Klenk H.-P."/>
        </authorList>
    </citation>
    <scope>NUCLEOTIDE SEQUENCE [LARGE SCALE GENOMIC DNA]</scope>
    <source>
        <strain evidence="1 2">DSM 46670</strain>
    </source>
</reference>
<dbReference type="Proteomes" id="UP001519332">
    <property type="component" value="Unassembled WGS sequence"/>
</dbReference>
<protein>
    <recommendedName>
        <fullName evidence="3">Ketohydroxyglutarate aldolase</fullName>
    </recommendedName>
</protein>
<proteinExistence type="predicted"/>
<sequence length="75" mass="7969">MPRIMVSVDDKSLSDLPRLITDLRQAGLKVDEVLEAIGTVTGSISPDAVGSLMAVPGVAHVEWQRDITIPPDSST</sequence>